<dbReference type="InterPro" id="IPR042099">
    <property type="entry name" value="ANL_N_sf"/>
</dbReference>
<dbReference type="GO" id="GO:0016878">
    <property type="term" value="F:acid-thiol ligase activity"/>
    <property type="evidence" value="ECO:0007669"/>
    <property type="project" value="UniProtKB-ARBA"/>
</dbReference>
<comment type="caution">
    <text evidence="3">The sequence shown here is derived from an EMBL/GenBank/DDBJ whole genome shotgun (WGS) entry which is preliminary data.</text>
</comment>
<dbReference type="PANTHER" id="PTHR43767">
    <property type="entry name" value="LONG-CHAIN-FATTY-ACID--COA LIGASE"/>
    <property type="match status" value="1"/>
</dbReference>
<dbReference type="Pfam" id="PF00501">
    <property type="entry name" value="AMP-binding"/>
    <property type="match status" value="1"/>
</dbReference>
<dbReference type="InterPro" id="IPR020845">
    <property type="entry name" value="AMP-binding_CS"/>
</dbReference>
<dbReference type="AlphaFoldDB" id="A0A0F9WZH6"/>
<evidence type="ECO:0000313" key="3">
    <source>
        <dbReference type="EMBL" id="KKN91871.1"/>
    </source>
</evidence>
<dbReference type="EMBL" id="LAZR01000099">
    <property type="protein sequence ID" value="KKN91871.1"/>
    <property type="molecule type" value="Genomic_DNA"/>
</dbReference>
<feature type="domain" description="AMP-binding enzyme C-terminal" evidence="2">
    <location>
        <begin position="440"/>
        <end position="514"/>
    </location>
</feature>
<dbReference type="Pfam" id="PF13193">
    <property type="entry name" value="AMP-binding_C"/>
    <property type="match status" value="1"/>
</dbReference>
<dbReference type="InterPro" id="IPR045851">
    <property type="entry name" value="AMP-bd_C_sf"/>
</dbReference>
<dbReference type="InterPro" id="IPR000873">
    <property type="entry name" value="AMP-dep_synth/lig_dom"/>
</dbReference>
<dbReference type="Gene3D" id="3.30.300.30">
    <property type="match status" value="1"/>
</dbReference>
<reference evidence="3" key="1">
    <citation type="journal article" date="2015" name="Nature">
        <title>Complex archaea that bridge the gap between prokaryotes and eukaryotes.</title>
        <authorList>
            <person name="Spang A."/>
            <person name="Saw J.H."/>
            <person name="Jorgensen S.L."/>
            <person name="Zaremba-Niedzwiedzka K."/>
            <person name="Martijn J."/>
            <person name="Lind A.E."/>
            <person name="van Eijk R."/>
            <person name="Schleper C."/>
            <person name="Guy L."/>
            <person name="Ettema T.J."/>
        </authorList>
    </citation>
    <scope>NUCLEOTIDE SEQUENCE</scope>
</reference>
<dbReference type="PANTHER" id="PTHR43767:SF1">
    <property type="entry name" value="NONRIBOSOMAL PEPTIDE SYNTHASE PES1 (EUROFUNG)-RELATED"/>
    <property type="match status" value="1"/>
</dbReference>
<evidence type="ECO:0008006" key="4">
    <source>
        <dbReference type="Google" id="ProtNLM"/>
    </source>
</evidence>
<dbReference type="InterPro" id="IPR050237">
    <property type="entry name" value="ATP-dep_AMP-bd_enzyme"/>
</dbReference>
<feature type="domain" description="AMP-dependent synthetase/ligase" evidence="1">
    <location>
        <begin position="21"/>
        <end position="390"/>
    </location>
</feature>
<proteinExistence type="predicted"/>
<name>A0A0F9WZH6_9ZZZZ</name>
<accession>A0A0F9WZH6</accession>
<dbReference type="SUPFAM" id="SSF56801">
    <property type="entry name" value="Acetyl-CoA synthetase-like"/>
    <property type="match status" value="1"/>
</dbReference>
<organism evidence="3">
    <name type="scientific">marine sediment metagenome</name>
    <dbReference type="NCBI Taxonomy" id="412755"/>
    <lineage>
        <taxon>unclassified sequences</taxon>
        <taxon>metagenomes</taxon>
        <taxon>ecological metagenomes</taxon>
    </lineage>
</organism>
<evidence type="ECO:0000259" key="1">
    <source>
        <dbReference type="Pfam" id="PF00501"/>
    </source>
</evidence>
<protein>
    <recommendedName>
        <fullName evidence="4">AMP-dependent synthetase/ligase domain-containing protein</fullName>
    </recommendedName>
</protein>
<evidence type="ECO:0000259" key="2">
    <source>
        <dbReference type="Pfam" id="PF13193"/>
    </source>
</evidence>
<dbReference type="InterPro" id="IPR025110">
    <property type="entry name" value="AMP-bd_C"/>
</dbReference>
<gene>
    <name evidence="3" type="ORF">LCGC14_0213460</name>
</gene>
<sequence>MSKSDIQWSTGEEDTINAVLRRAVAQHGDKQYMDFLGATCSYQDMDTAACRLANGLSQLGISKGQTVVTLLDNSADAVFLWLAINKLGAISVPVNTALKGDFLRHQVSDADATIIIAESDYAERVTAIADKLPKLQTLVYRNERPAVELHGEQRMLPWSEILSSDSSDQDVDVAPSDLAMLIYTGGTTGPSKGCMISHNYACSLARQMLIITNRNEDTITWTSLPLFHFNAVATTCLANMMVGAQVAIYPRFSVSNFWPEIERTGANETQLLASMMPMLASAPDNDAMKRCYGQLKAVWGAPFPESVQEAWKTRFGAEHTVCGGFGLSECSLPSILPFGTLQKPGSSGLRNTEFFDVRIVDDNDKELPANTPGEIIIRPRKPHVMFEGYWRRPEDTLKVMRNMWFHTGDIGKFDEDDYFYFVDRKKDYLRRRGENISSFEVEHAFLQHDAVDEVAAHAVLSDLGEDELKVTITLKEGMQIGEEALCRWSADHMPYYAVPRYIEFRSALPKSPLGRVYKFELRDDGVTLSTWDREKAGFTLAKR</sequence>
<dbReference type="Gene3D" id="3.40.50.12780">
    <property type="entry name" value="N-terminal domain of ligase-like"/>
    <property type="match status" value="1"/>
</dbReference>
<dbReference type="PROSITE" id="PS00455">
    <property type="entry name" value="AMP_BINDING"/>
    <property type="match status" value="1"/>
</dbReference>